<evidence type="ECO:0000313" key="2">
    <source>
        <dbReference type="Proteomes" id="UP000653578"/>
    </source>
</evidence>
<accession>A0ABX1X2D7</accession>
<name>A0ABX1X2D7_9BACL</name>
<protein>
    <submittedName>
        <fullName evidence="1">Uncharacterized protein</fullName>
    </submittedName>
</protein>
<sequence>MKFCLYDTKYERIILVAKNLTTAFSQKEKFALSNDVSVLPLLSKEEYMLYPHSFRGIVNGQSYLLFEVPGCLEHKYDRVIVQDE</sequence>
<dbReference type="EMBL" id="WHNY01000004">
    <property type="protein sequence ID" value="NOU62432.1"/>
    <property type="molecule type" value="Genomic_DNA"/>
</dbReference>
<organism evidence="1 2">
    <name type="scientific">Paenibacillus plantarum</name>
    <dbReference type="NCBI Taxonomy" id="2654975"/>
    <lineage>
        <taxon>Bacteria</taxon>
        <taxon>Bacillati</taxon>
        <taxon>Bacillota</taxon>
        <taxon>Bacilli</taxon>
        <taxon>Bacillales</taxon>
        <taxon>Paenibacillaceae</taxon>
        <taxon>Paenibacillus</taxon>
    </lineage>
</organism>
<dbReference type="Proteomes" id="UP000653578">
    <property type="component" value="Unassembled WGS sequence"/>
</dbReference>
<comment type="caution">
    <text evidence="1">The sequence shown here is derived from an EMBL/GenBank/DDBJ whole genome shotgun (WGS) entry which is preliminary data.</text>
</comment>
<keyword evidence="2" id="KW-1185">Reference proteome</keyword>
<gene>
    <name evidence="1" type="ORF">GC096_00030</name>
</gene>
<reference evidence="1 2" key="1">
    <citation type="submission" date="2019-10" db="EMBL/GenBank/DDBJ databases">
        <title>Description of Paenibacillus humi sp. nov.</title>
        <authorList>
            <person name="Carlier A."/>
            <person name="Qi S."/>
        </authorList>
    </citation>
    <scope>NUCLEOTIDE SEQUENCE [LARGE SCALE GENOMIC DNA]</scope>
    <source>
        <strain evidence="1 2">LMG 31461</strain>
    </source>
</reference>
<evidence type="ECO:0000313" key="1">
    <source>
        <dbReference type="EMBL" id="NOU62432.1"/>
    </source>
</evidence>
<proteinExistence type="predicted"/>
<dbReference type="RefSeq" id="WP_171628258.1">
    <property type="nucleotide sequence ID" value="NZ_WHNY01000004.1"/>
</dbReference>